<feature type="signal peptide" evidence="2">
    <location>
        <begin position="1"/>
        <end position="25"/>
    </location>
</feature>
<dbReference type="EMBL" id="PFBL01000022">
    <property type="protein sequence ID" value="PIR83002.1"/>
    <property type="molecule type" value="Genomic_DNA"/>
</dbReference>
<gene>
    <name evidence="3" type="ORF">COU19_02980</name>
</gene>
<keyword evidence="2" id="KW-0732">Signal</keyword>
<protein>
    <recommendedName>
        <fullName evidence="5">FMN-binding domain-containing protein</fullName>
    </recommendedName>
</protein>
<feature type="chain" id="PRO_5013890536" description="FMN-binding domain-containing protein" evidence="2">
    <location>
        <begin position="26"/>
        <end position="269"/>
    </location>
</feature>
<name>A0A2H0U9D5_9BACT</name>
<evidence type="ECO:0008006" key="5">
    <source>
        <dbReference type="Google" id="ProtNLM"/>
    </source>
</evidence>
<comment type="caution">
    <text evidence="3">The sequence shown here is derived from an EMBL/GenBank/DDBJ whole genome shotgun (WGS) entry which is preliminary data.</text>
</comment>
<evidence type="ECO:0000313" key="3">
    <source>
        <dbReference type="EMBL" id="PIR83002.1"/>
    </source>
</evidence>
<proteinExistence type="predicted"/>
<evidence type="ECO:0000256" key="1">
    <source>
        <dbReference type="SAM" id="MobiDB-lite"/>
    </source>
</evidence>
<accession>A0A2H0U9D5</accession>
<organism evidence="3 4">
    <name type="scientific">Candidatus Kaiserbacteria bacterium CG10_big_fil_rev_8_21_14_0_10_56_12</name>
    <dbReference type="NCBI Taxonomy" id="1974611"/>
    <lineage>
        <taxon>Bacteria</taxon>
        <taxon>Candidatus Kaiseribacteriota</taxon>
    </lineage>
</organism>
<feature type="region of interest" description="Disordered" evidence="1">
    <location>
        <begin position="56"/>
        <end position="97"/>
    </location>
</feature>
<sequence>MKYSQITVGVLAVAMVGLIPLSAAAFEVEAEGHASVSSSGEMHSGDDMMNASFTTEMEDSHDQNDNVHSESDQETGGEMQEHMGTSEDDGSATSTIENGKGMEVNAHAEAGQETAENVREDNGAAVTLMKNAAGVTVENPAQVTSDDDLEVYVHNVPASDARITAVAAPATNKIEVAYKHRAYLFGFIPVTATTRTTVSANASGTPQVTTTYPWWNFLASGDGGIAEKVDTTLAKDTAIQAIVQGSASARAAVIAAIVAAHAELAGSAQ</sequence>
<dbReference type="Proteomes" id="UP000230179">
    <property type="component" value="Unassembled WGS sequence"/>
</dbReference>
<feature type="compositionally biased region" description="Basic and acidic residues" evidence="1">
    <location>
        <begin position="58"/>
        <end position="71"/>
    </location>
</feature>
<evidence type="ECO:0000313" key="4">
    <source>
        <dbReference type="Proteomes" id="UP000230179"/>
    </source>
</evidence>
<dbReference type="AlphaFoldDB" id="A0A2H0U9D5"/>
<evidence type="ECO:0000256" key="2">
    <source>
        <dbReference type="SAM" id="SignalP"/>
    </source>
</evidence>
<reference evidence="4" key="1">
    <citation type="submission" date="2017-09" db="EMBL/GenBank/DDBJ databases">
        <title>Depth-based differentiation of microbial function through sediment-hosted aquifers and enrichment of novel symbionts in the deep terrestrial subsurface.</title>
        <authorList>
            <person name="Probst A.J."/>
            <person name="Ladd B."/>
            <person name="Jarett J.K."/>
            <person name="Geller-Mcgrath D.E."/>
            <person name="Sieber C.M.K."/>
            <person name="Emerson J.B."/>
            <person name="Anantharaman K."/>
            <person name="Thomas B.C."/>
            <person name="Malmstrom R."/>
            <person name="Stieglmeier M."/>
            <person name="Klingl A."/>
            <person name="Woyke T."/>
            <person name="Ryan C.M."/>
            <person name="Banfield J.F."/>
        </authorList>
    </citation>
    <scope>NUCLEOTIDE SEQUENCE [LARGE SCALE GENOMIC DNA]</scope>
</reference>